<organism evidence="2 3">
    <name type="scientific">Nepenthes gracilis</name>
    <name type="common">Slender pitcher plant</name>
    <dbReference type="NCBI Taxonomy" id="150966"/>
    <lineage>
        <taxon>Eukaryota</taxon>
        <taxon>Viridiplantae</taxon>
        <taxon>Streptophyta</taxon>
        <taxon>Embryophyta</taxon>
        <taxon>Tracheophyta</taxon>
        <taxon>Spermatophyta</taxon>
        <taxon>Magnoliopsida</taxon>
        <taxon>eudicotyledons</taxon>
        <taxon>Gunneridae</taxon>
        <taxon>Pentapetalae</taxon>
        <taxon>Caryophyllales</taxon>
        <taxon>Nepenthaceae</taxon>
        <taxon>Nepenthes</taxon>
    </lineage>
</organism>
<evidence type="ECO:0008006" key="4">
    <source>
        <dbReference type="Google" id="ProtNLM"/>
    </source>
</evidence>
<sequence length="178" mass="19899">MVGLQRSEISFRRQGSSGLVWEDKFLSGELKNDHDHQRHKQEAQGDAVLKRSKSDGGRHAAFRTVKVAQPEDPPSPKVPGCGFCGMFGKAPVRAKQRPPGHGLQKLENPAGGTENFAGGTDSRDLVKNRLLAMIFDDFGTERGRWERRDRPSIEKLCNGEKKHHDVLQTVSQTADFRR</sequence>
<proteinExistence type="predicted"/>
<protein>
    <recommendedName>
        <fullName evidence="4">MAPK kinase substrate protein</fullName>
    </recommendedName>
</protein>
<dbReference type="InterPro" id="IPR031421">
    <property type="entry name" value="DUF4666"/>
</dbReference>
<feature type="region of interest" description="Disordered" evidence="1">
    <location>
        <begin position="30"/>
        <end position="58"/>
    </location>
</feature>
<evidence type="ECO:0000256" key="1">
    <source>
        <dbReference type="SAM" id="MobiDB-lite"/>
    </source>
</evidence>
<feature type="region of interest" description="Disordered" evidence="1">
    <location>
        <begin position="92"/>
        <end position="120"/>
    </location>
</feature>
<dbReference type="PANTHER" id="PTHR33730:SF4">
    <property type="entry name" value="OS05G0542732 PROTEIN"/>
    <property type="match status" value="1"/>
</dbReference>
<evidence type="ECO:0000313" key="2">
    <source>
        <dbReference type="EMBL" id="GMH04502.1"/>
    </source>
</evidence>
<reference evidence="2" key="1">
    <citation type="submission" date="2023-05" db="EMBL/GenBank/DDBJ databases">
        <title>Nepenthes gracilis genome sequencing.</title>
        <authorList>
            <person name="Fukushima K."/>
        </authorList>
    </citation>
    <scope>NUCLEOTIDE SEQUENCE</scope>
    <source>
        <strain evidence="2">SING2019-196</strain>
    </source>
</reference>
<dbReference type="Pfam" id="PF15697">
    <property type="entry name" value="DUF4666"/>
    <property type="match status" value="1"/>
</dbReference>
<comment type="caution">
    <text evidence="2">The sequence shown here is derived from an EMBL/GenBank/DDBJ whole genome shotgun (WGS) entry which is preliminary data.</text>
</comment>
<evidence type="ECO:0000313" key="3">
    <source>
        <dbReference type="Proteomes" id="UP001279734"/>
    </source>
</evidence>
<keyword evidence="3" id="KW-1185">Reference proteome</keyword>
<dbReference type="EMBL" id="BSYO01000005">
    <property type="protein sequence ID" value="GMH04502.1"/>
    <property type="molecule type" value="Genomic_DNA"/>
</dbReference>
<gene>
    <name evidence="2" type="ORF">Nepgr_006342</name>
</gene>
<dbReference type="AlphaFoldDB" id="A0AAD3S5G2"/>
<dbReference type="PANTHER" id="PTHR33730">
    <property type="entry name" value="OS05G0542732 PROTEIN-RELATED"/>
    <property type="match status" value="1"/>
</dbReference>
<dbReference type="Proteomes" id="UP001279734">
    <property type="component" value="Unassembled WGS sequence"/>
</dbReference>
<name>A0AAD3S5G2_NEPGR</name>
<accession>A0AAD3S5G2</accession>